<reference evidence="1 2" key="1">
    <citation type="submission" date="2023-03" db="EMBL/GenBank/DDBJ databases">
        <title>WGS of Gossypium arboreum.</title>
        <authorList>
            <person name="Yu D."/>
        </authorList>
    </citation>
    <scope>NUCLEOTIDE SEQUENCE [LARGE SCALE GENOMIC DNA]</scope>
    <source>
        <tissue evidence="1">Leaf</tissue>
    </source>
</reference>
<dbReference type="EMBL" id="JARKNE010000008">
    <property type="protein sequence ID" value="KAK5812601.1"/>
    <property type="molecule type" value="Genomic_DNA"/>
</dbReference>
<dbReference type="Proteomes" id="UP001358586">
    <property type="component" value="Chromosome 8"/>
</dbReference>
<keyword evidence="2" id="KW-1185">Reference proteome</keyword>
<accession>A0ABR0P1U8</accession>
<proteinExistence type="predicted"/>
<gene>
    <name evidence="1" type="ORF">PVK06_028037</name>
</gene>
<name>A0ABR0P1U8_GOSAR</name>
<evidence type="ECO:0000313" key="1">
    <source>
        <dbReference type="EMBL" id="KAK5812601.1"/>
    </source>
</evidence>
<protein>
    <submittedName>
        <fullName evidence="1">Uncharacterized protein</fullName>
    </submittedName>
</protein>
<organism evidence="1 2">
    <name type="scientific">Gossypium arboreum</name>
    <name type="common">Tree cotton</name>
    <name type="synonym">Gossypium nanking</name>
    <dbReference type="NCBI Taxonomy" id="29729"/>
    <lineage>
        <taxon>Eukaryota</taxon>
        <taxon>Viridiplantae</taxon>
        <taxon>Streptophyta</taxon>
        <taxon>Embryophyta</taxon>
        <taxon>Tracheophyta</taxon>
        <taxon>Spermatophyta</taxon>
        <taxon>Magnoliopsida</taxon>
        <taxon>eudicotyledons</taxon>
        <taxon>Gunneridae</taxon>
        <taxon>Pentapetalae</taxon>
        <taxon>rosids</taxon>
        <taxon>malvids</taxon>
        <taxon>Malvales</taxon>
        <taxon>Malvaceae</taxon>
        <taxon>Malvoideae</taxon>
        <taxon>Gossypium</taxon>
    </lineage>
</organism>
<comment type="caution">
    <text evidence="1">The sequence shown here is derived from an EMBL/GenBank/DDBJ whole genome shotgun (WGS) entry which is preliminary data.</text>
</comment>
<sequence>MEDQFRSLGVNMGRLLVVDSPLVPPTAIVVKINVDTDYFRPRNKVSSGIIIWDYIGQILRSGYRIHTWLLQLVWRRLYMVYSLFKK</sequence>
<evidence type="ECO:0000313" key="2">
    <source>
        <dbReference type="Proteomes" id="UP001358586"/>
    </source>
</evidence>